<dbReference type="PROSITE" id="PS50839">
    <property type="entry name" value="CHASE"/>
    <property type="match status" value="1"/>
</dbReference>
<evidence type="ECO:0000259" key="18">
    <source>
        <dbReference type="PROSITE" id="PS50112"/>
    </source>
</evidence>
<dbReference type="InterPro" id="IPR011006">
    <property type="entry name" value="CheY-like_superfamily"/>
</dbReference>
<dbReference type="Pfam" id="PF00512">
    <property type="entry name" value="HisKA"/>
    <property type="match status" value="1"/>
</dbReference>
<dbReference type="Pfam" id="PF01627">
    <property type="entry name" value="Hpt"/>
    <property type="match status" value="1"/>
</dbReference>
<evidence type="ECO:0000256" key="8">
    <source>
        <dbReference type="ARBA" id="ARBA00022840"/>
    </source>
</evidence>
<dbReference type="PROSITE" id="PS50894">
    <property type="entry name" value="HPT"/>
    <property type="match status" value="1"/>
</dbReference>
<dbReference type="Pfam" id="PF03924">
    <property type="entry name" value="CHASE"/>
    <property type="match status" value="1"/>
</dbReference>
<dbReference type="SMART" id="SM00388">
    <property type="entry name" value="HisKA"/>
    <property type="match status" value="1"/>
</dbReference>
<evidence type="ECO:0000256" key="3">
    <source>
        <dbReference type="ARBA" id="ARBA00012438"/>
    </source>
</evidence>
<dbReference type="EMBL" id="LZEU01000001">
    <property type="protein sequence ID" value="MBC9249679.1"/>
    <property type="molecule type" value="Genomic_DNA"/>
</dbReference>
<dbReference type="InterPro" id="IPR005467">
    <property type="entry name" value="His_kinase_dom"/>
</dbReference>
<dbReference type="InterPro" id="IPR008207">
    <property type="entry name" value="Sig_transdc_His_kin_Hpt_dom"/>
</dbReference>
<dbReference type="Proteomes" id="UP000744555">
    <property type="component" value="Unassembled WGS sequence"/>
</dbReference>
<dbReference type="InterPro" id="IPR042240">
    <property type="entry name" value="CHASE_sf"/>
</dbReference>
<evidence type="ECO:0000256" key="1">
    <source>
        <dbReference type="ARBA" id="ARBA00000085"/>
    </source>
</evidence>
<feature type="modified residue" description="4-aspartylphosphate" evidence="13">
    <location>
        <position position="1219"/>
    </location>
</feature>
<dbReference type="Pfam" id="PF00989">
    <property type="entry name" value="PAS"/>
    <property type="match status" value="1"/>
</dbReference>
<dbReference type="InterPro" id="IPR000014">
    <property type="entry name" value="PAS"/>
</dbReference>
<dbReference type="Pfam" id="PF00072">
    <property type="entry name" value="Response_reg"/>
    <property type="match status" value="2"/>
</dbReference>
<dbReference type="CDD" id="cd00082">
    <property type="entry name" value="HisKA"/>
    <property type="match status" value="1"/>
</dbReference>
<dbReference type="NCBIfam" id="TIGR00229">
    <property type="entry name" value="sensory_box"/>
    <property type="match status" value="3"/>
</dbReference>
<feature type="domain" description="Response regulatory" evidence="17">
    <location>
        <begin position="1168"/>
        <end position="1286"/>
    </location>
</feature>
<dbReference type="InterPro" id="IPR001789">
    <property type="entry name" value="Sig_transdc_resp-reg_receiver"/>
</dbReference>
<reference evidence="22 23" key="1">
    <citation type="submission" date="2016-06" db="EMBL/GenBank/DDBJ databases">
        <authorList>
            <person name="Ramos C."/>
            <person name="Pintado A."/>
            <person name="Crespo-Gomez J.I."/>
        </authorList>
    </citation>
    <scope>NUCLEOTIDE SEQUENCE [LARGE SCALE GENOMIC DNA]</scope>
    <source>
        <strain evidence="22 23">AVO110</strain>
    </source>
</reference>
<dbReference type="CDD" id="cd17546">
    <property type="entry name" value="REC_hyHK_CKI1_RcsC-like"/>
    <property type="match status" value="2"/>
</dbReference>
<dbReference type="InterPro" id="IPR036641">
    <property type="entry name" value="HPT_dom_sf"/>
</dbReference>
<dbReference type="InterPro" id="IPR003661">
    <property type="entry name" value="HisK_dim/P_dom"/>
</dbReference>
<evidence type="ECO:0000256" key="14">
    <source>
        <dbReference type="SAM" id="Coils"/>
    </source>
</evidence>
<dbReference type="InterPro" id="IPR004358">
    <property type="entry name" value="Sig_transdc_His_kin-like_C"/>
</dbReference>
<dbReference type="PROSITE" id="PS50112">
    <property type="entry name" value="PAS"/>
    <property type="match status" value="2"/>
</dbReference>
<dbReference type="SMART" id="SM00073">
    <property type="entry name" value="HPT"/>
    <property type="match status" value="1"/>
</dbReference>
<evidence type="ECO:0000256" key="12">
    <source>
        <dbReference type="PROSITE-ProRule" id="PRU00110"/>
    </source>
</evidence>
<evidence type="ECO:0000256" key="4">
    <source>
        <dbReference type="ARBA" id="ARBA00022475"/>
    </source>
</evidence>
<keyword evidence="11 15" id="KW-0472">Membrane</keyword>
<dbReference type="Pfam" id="PF02518">
    <property type="entry name" value="HATPase_c"/>
    <property type="match status" value="1"/>
</dbReference>
<keyword evidence="10" id="KW-0902">Two-component regulatory system</keyword>
<evidence type="ECO:0000256" key="7">
    <source>
        <dbReference type="ARBA" id="ARBA00022741"/>
    </source>
</evidence>
<dbReference type="InterPro" id="IPR006189">
    <property type="entry name" value="CHASE_dom"/>
</dbReference>
<evidence type="ECO:0000256" key="15">
    <source>
        <dbReference type="SAM" id="Phobius"/>
    </source>
</evidence>
<dbReference type="EC" id="2.7.13.3" evidence="3"/>
<dbReference type="Gene3D" id="3.30.450.350">
    <property type="entry name" value="CHASE domain"/>
    <property type="match status" value="1"/>
</dbReference>
<keyword evidence="4" id="KW-1003">Cell membrane</keyword>
<feature type="coiled-coil region" evidence="14">
    <location>
        <begin position="463"/>
        <end position="494"/>
    </location>
</feature>
<evidence type="ECO:0000313" key="23">
    <source>
        <dbReference type="Proteomes" id="UP000744555"/>
    </source>
</evidence>
<evidence type="ECO:0000256" key="5">
    <source>
        <dbReference type="ARBA" id="ARBA00022553"/>
    </source>
</evidence>
<dbReference type="CDD" id="cd00130">
    <property type="entry name" value="PAS"/>
    <property type="match status" value="3"/>
</dbReference>
<dbReference type="Gene3D" id="1.20.120.160">
    <property type="entry name" value="HPT domain"/>
    <property type="match status" value="1"/>
</dbReference>
<comment type="catalytic activity">
    <reaction evidence="1">
        <text>ATP + protein L-histidine = ADP + protein N-phospho-L-histidine.</text>
        <dbReference type="EC" id="2.7.13.3"/>
    </reaction>
</comment>
<protein>
    <recommendedName>
        <fullName evidence="3">histidine kinase</fullName>
        <ecNumber evidence="3">2.7.13.3</ecNumber>
    </recommendedName>
</protein>
<evidence type="ECO:0000259" key="21">
    <source>
        <dbReference type="PROSITE" id="PS50894"/>
    </source>
</evidence>
<evidence type="ECO:0000259" key="16">
    <source>
        <dbReference type="PROSITE" id="PS50109"/>
    </source>
</evidence>
<organism evidence="22 23">
    <name type="scientific">Aquipseudomonas alcaligenes</name>
    <name type="common">Pseudomonas alcaligenes</name>
    <dbReference type="NCBI Taxonomy" id="43263"/>
    <lineage>
        <taxon>Bacteria</taxon>
        <taxon>Pseudomonadati</taxon>
        <taxon>Pseudomonadota</taxon>
        <taxon>Gammaproteobacteria</taxon>
        <taxon>Pseudomonadales</taxon>
        <taxon>Pseudomonadaceae</taxon>
        <taxon>Aquipseudomonas</taxon>
    </lineage>
</organism>
<accession>A0ABR7RXZ5</accession>
<dbReference type="CDD" id="cd16922">
    <property type="entry name" value="HATPase_EvgS-ArcB-TorS-like"/>
    <property type="match status" value="1"/>
</dbReference>
<feature type="domain" description="PAS" evidence="18">
    <location>
        <begin position="346"/>
        <end position="399"/>
    </location>
</feature>
<keyword evidence="9 15" id="KW-1133">Transmembrane helix</keyword>
<evidence type="ECO:0000259" key="19">
    <source>
        <dbReference type="PROSITE" id="PS50113"/>
    </source>
</evidence>
<proteinExistence type="predicted"/>
<evidence type="ECO:0000256" key="2">
    <source>
        <dbReference type="ARBA" id="ARBA00004651"/>
    </source>
</evidence>
<dbReference type="SUPFAM" id="SSF55785">
    <property type="entry name" value="PYP-like sensor domain (PAS domain)"/>
    <property type="match status" value="3"/>
</dbReference>
<evidence type="ECO:0000259" key="20">
    <source>
        <dbReference type="PROSITE" id="PS50839"/>
    </source>
</evidence>
<evidence type="ECO:0000313" key="22">
    <source>
        <dbReference type="EMBL" id="MBC9249679.1"/>
    </source>
</evidence>
<dbReference type="InterPro" id="IPR036890">
    <property type="entry name" value="HATPase_C_sf"/>
</dbReference>
<sequence length="1501" mass="162609">MPVNRRKPFISANWQALAALLLGLGASLLGAWLLSQHNQREAQAAVVLAAEAAADTVVKRLELYQYGLRGARGAILTAGEERITREDFHRYSKTRDIEVEFPGARGFGFIRRVPRASEAAFLARARSDGLADFQIRQLSVHAGERYVIQYIEPVEPNAAAVGLDIASEDSRREAAEAAMRSGEVRLSGPITLVQATGSPLQSFLILMPIYRGAQVPASPAEREAAAIGWSYAPLLMTEILSSLHLEGQTAYLQLRDITRAGPAEPFYQSRGLAQTSEPLLRHRVERQVYGRRWQLDFSANPLFVRQLHQPSPQFVLLLGGLVSLLLAALVGVLSVSRRHQRQIVAEQAKLAAIVESSADAIIGQDFAGIVTSWNHGAEQLFGYSHEQALGRALAELVVPPALRAEDAEMLAYSCSGQTVTRADTLRQRQDGQVFAVALSMAPIHDAHGALSGVSTTVRDVSAQKAAEAQVRELNSNLEAQVAQRTAQLRKLNLLLGSVLQSASEVSIIATDRHGVIQVFNHGAERLLGYDSRELLGVATPVLLHVPEELERRAAELSAECGEPLDGFRALVHKPEQEGAETREWNYVRKGGTRFPVSLMVTAIRDEEGALSGYLGIAVDITERQAAERELTAARDQLLMAADVAELGIWSWRLSDDSLQWNERMFELYGLPLSLREGGLSYGHWRMCVHPEDFAGAEVDLARAVEKGMPYESIFRVIRPDGEVRVIQAGAQIEYDSAGKALRVTGINRDITAQRELEQRLLYAKEQADLASAAKSSFLANMSHEIRTPMNAVLGMLQLVQNTELSGRQLDYVSKAETAAKSLLGLLNDILDYSKIEAGKLQLDLHPFALDALMRDLAVVLAGNQGSKEVEVMFDLDSALPVGLLGDSLRLQQVLINLAGNALKFTQQGQVLVRVTQLQRTGDSVRLRFEVADTGIGISAEQLQRIFQVFTQAEASTTRRFGGSGLGLVISRRLVKLMGAELQAASEQGIGSRFWFDLNLGVAQPTSLRADCPGADRPLRLLVVDDNPVGGELLLHTCRALGWQAEYVDSGRRALERVAQAEERGQPYELVLMDWRMPDMDGLSAARQIRVQSGGRVVPLIIMITAYGREALADAQQAGQVPFSGFLVKPVTPRQLAEAVQQACAGGTVASADERRPQADKPRRLDGLRLLVVEDNPLNRQVAYELLHGEGAEVQLAEGGLQGVALATAADATFDAVLMDVQMPDIDGHEATRRILASPQAATLPIIAMTANASWADQQACREAGMLDHVGKPIDLEQLVAALLLHTGRGRSLAAAAPVAAGDGLIETRTAIIERFGGNHELIRNVLANFGPELSRQLASARVQFEQGDPRGVAAVLHAIKGSAGTMGARALSRLAGELEQQLQHGNAANHAAFFADPASLAGLGSIFAASLALLQEAFPPLQPGDPGLAQVPLAPGPWRQALQEILVLLEVGNLQAIELAEALLGRTPASWRPQFEELLRLLQALDFAAAQASGYQLLRSA</sequence>
<feature type="domain" description="PAC" evidence="19">
    <location>
        <begin position="710"/>
        <end position="762"/>
    </location>
</feature>
<dbReference type="PROSITE" id="PS50113">
    <property type="entry name" value="PAC"/>
    <property type="match status" value="3"/>
</dbReference>
<keyword evidence="5 13" id="KW-0597">Phosphoprotein</keyword>
<evidence type="ECO:0000259" key="17">
    <source>
        <dbReference type="PROSITE" id="PS50110"/>
    </source>
</evidence>
<dbReference type="SMART" id="SM01079">
    <property type="entry name" value="CHASE"/>
    <property type="match status" value="1"/>
</dbReference>
<dbReference type="Pfam" id="PF13426">
    <property type="entry name" value="PAS_9"/>
    <property type="match status" value="1"/>
</dbReference>
<dbReference type="SMART" id="SM00448">
    <property type="entry name" value="REC"/>
    <property type="match status" value="2"/>
</dbReference>
<dbReference type="PANTHER" id="PTHR45339">
    <property type="entry name" value="HYBRID SIGNAL TRANSDUCTION HISTIDINE KINASE J"/>
    <property type="match status" value="1"/>
</dbReference>
<dbReference type="PANTHER" id="PTHR45339:SF1">
    <property type="entry name" value="HYBRID SIGNAL TRANSDUCTION HISTIDINE KINASE J"/>
    <property type="match status" value="1"/>
</dbReference>
<gene>
    <name evidence="22" type="ORF">A9179_05265</name>
</gene>
<evidence type="ECO:0000256" key="6">
    <source>
        <dbReference type="ARBA" id="ARBA00022692"/>
    </source>
</evidence>
<dbReference type="Gene3D" id="3.30.565.10">
    <property type="entry name" value="Histidine kinase-like ATPase, C-terminal domain"/>
    <property type="match status" value="1"/>
</dbReference>
<dbReference type="SUPFAM" id="SSF52172">
    <property type="entry name" value="CheY-like"/>
    <property type="match status" value="2"/>
</dbReference>
<keyword evidence="8" id="KW-0067">ATP-binding</keyword>
<name>A0ABR7RXZ5_AQUAC</name>
<dbReference type="InterPro" id="IPR000700">
    <property type="entry name" value="PAS-assoc_C"/>
</dbReference>
<dbReference type="Gene3D" id="3.30.450.20">
    <property type="entry name" value="PAS domain"/>
    <property type="match status" value="3"/>
</dbReference>
<dbReference type="PROSITE" id="PS50109">
    <property type="entry name" value="HIS_KIN"/>
    <property type="match status" value="1"/>
</dbReference>
<keyword evidence="6 15" id="KW-0812">Transmembrane</keyword>
<dbReference type="SUPFAM" id="SSF55874">
    <property type="entry name" value="ATPase domain of HSP90 chaperone/DNA topoisomerase II/histidine kinase"/>
    <property type="match status" value="1"/>
</dbReference>
<feature type="modified residue" description="4-aspartylphosphate" evidence="13">
    <location>
        <position position="1073"/>
    </location>
</feature>
<dbReference type="Gene3D" id="2.10.70.100">
    <property type="match status" value="1"/>
</dbReference>
<dbReference type="SMART" id="SM00091">
    <property type="entry name" value="PAS"/>
    <property type="match status" value="3"/>
</dbReference>
<evidence type="ECO:0000256" key="10">
    <source>
        <dbReference type="ARBA" id="ARBA00023012"/>
    </source>
</evidence>
<keyword evidence="23" id="KW-1185">Reference proteome</keyword>
<comment type="subcellular location">
    <subcellularLocation>
        <location evidence="2">Cell membrane</location>
        <topology evidence="2">Multi-pass membrane protein</topology>
    </subcellularLocation>
</comment>
<dbReference type="SUPFAM" id="SSF47384">
    <property type="entry name" value="Homodimeric domain of signal transducing histidine kinase"/>
    <property type="match status" value="1"/>
</dbReference>
<dbReference type="InterPro" id="IPR003594">
    <property type="entry name" value="HATPase_dom"/>
</dbReference>
<dbReference type="Gene3D" id="3.40.50.2300">
    <property type="match status" value="2"/>
</dbReference>
<feature type="domain" description="PAS" evidence="18">
    <location>
        <begin position="498"/>
        <end position="536"/>
    </location>
</feature>
<dbReference type="SUPFAM" id="SSF47226">
    <property type="entry name" value="Histidine-containing phosphotransfer domain, HPT domain"/>
    <property type="match status" value="1"/>
</dbReference>
<feature type="domain" description="CHASE" evidence="20">
    <location>
        <begin position="79"/>
        <end position="243"/>
    </location>
</feature>
<dbReference type="SMART" id="SM00086">
    <property type="entry name" value="PAC"/>
    <property type="match status" value="3"/>
</dbReference>
<dbReference type="Pfam" id="PF08447">
    <property type="entry name" value="PAS_3"/>
    <property type="match status" value="1"/>
</dbReference>
<feature type="transmembrane region" description="Helical" evidence="15">
    <location>
        <begin position="314"/>
        <end position="335"/>
    </location>
</feature>
<feature type="domain" description="Response regulatory" evidence="17">
    <location>
        <begin position="1019"/>
        <end position="1143"/>
    </location>
</feature>
<feature type="domain" description="HPt" evidence="21">
    <location>
        <begin position="1318"/>
        <end position="1417"/>
    </location>
</feature>
<dbReference type="PROSITE" id="PS50110">
    <property type="entry name" value="RESPONSE_REGULATORY"/>
    <property type="match status" value="2"/>
</dbReference>
<dbReference type="InterPro" id="IPR035965">
    <property type="entry name" value="PAS-like_dom_sf"/>
</dbReference>
<comment type="caution">
    <text evidence="22">The sequence shown here is derived from an EMBL/GenBank/DDBJ whole genome shotgun (WGS) entry which is preliminary data.</text>
</comment>
<dbReference type="SMART" id="SM00387">
    <property type="entry name" value="HATPase_c"/>
    <property type="match status" value="1"/>
</dbReference>
<dbReference type="InterPro" id="IPR036097">
    <property type="entry name" value="HisK_dim/P_sf"/>
</dbReference>
<evidence type="ECO:0000256" key="13">
    <source>
        <dbReference type="PROSITE-ProRule" id="PRU00169"/>
    </source>
</evidence>
<keyword evidence="14" id="KW-0175">Coiled coil</keyword>
<dbReference type="InterPro" id="IPR013767">
    <property type="entry name" value="PAS_fold"/>
</dbReference>
<dbReference type="InterPro" id="IPR013655">
    <property type="entry name" value="PAS_fold_3"/>
</dbReference>
<evidence type="ECO:0000256" key="9">
    <source>
        <dbReference type="ARBA" id="ARBA00022989"/>
    </source>
</evidence>
<dbReference type="InterPro" id="IPR001610">
    <property type="entry name" value="PAC"/>
</dbReference>
<dbReference type="PRINTS" id="PR00344">
    <property type="entry name" value="BCTRLSENSOR"/>
</dbReference>
<feature type="domain" description="Histidine kinase" evidence="16">
    <location>
        <begin position="780"/>
        <end position="1001"/>
    </location>
</feature>
<evidence type="ECO:0000256" key="11">
    <source>
        <dbReference type="ARBA" id="ARBA00023136"/>
    </source>
</evidence>
<feature type="domain" description="PAC" evidence="19">
    <location>
        <begin position="580"/>
        <end position="632"/>
    </location>
</feature>
<keyword evidence="7" id="KW-0547">Nucleotide-binding</keyword>
<dbReference type="Gene3D" id="1.10.287.130">
    <property type="match status" value="1"/>
</dbReference>
<feature type="domain" description="PAC" evidence="19">
    <location>
        <begin position="420"/>
        <end position="472"/>
    </location>
</feature>
<feature type="modified residue" description="Phosphohistidine" evidence="12">
    <location>
        <position position="1357"/>
    </location>
</feature>